<dbReference type="Proteomes" id="UP000217005">
    <property type="component" value="Unassembled WGS sequence"/>
</dbReference>
<feature type="domain" description="GST C-terminal" evidence="2">
    <location>
        <begin position="83"/>
        <end position="210"/>
    </location>
</feature>
<dbReference type="PROSITE" id="PS50405">
    <property type="entry name" value="GST_CTER"/>
    <property type="match status" value="1"/>
</dbReference>
<comment type="caution">
    <text evidence="3">The sequence shown here is derived from an EMBL/GenBank/DDBJ whole genome shotgun (WGS) entry which is preliminary data.</text>
</comment>
<reference evidence="3 4" key="1">
    <citation type="submission" date="2017-05" db="EMBL/GenBank/DDBJ databases">
        <title>Complete and WGS of Bordetella genogroups.</title>
        <authorList>
            <person name="Spilker T."/>
            <person name="LiPuma J."/>
        </authorList>
    </citation>
    <scope>NUCLEOTIDE SEQUENCE [LARGE SCALE GENOMIC DNA]</scope>
    <source>
        <strain evidence="3 4">AU17610</strain>
    </source>
</reference>
<dbReference type="PANTHER" id="PTHR44051">
    <property type="entry name" value="GLUTATHIONE S-TRANSFERASE-RELATED"/>
    <property type="match status" value="1"/>
</dbReference>
<dbReference type="Pfam" id="PF13410">
    <property type="entry name" value="GST_C_2"/>
    <property type="match status" value="1"/>
</dbReference>
<organism evidence="3 4">
    <name type="scientific">Bordetella genomosp. 1</name>
    <dbReference type="NCBI Taxonomy" id="1395607"/>
    <lineage>
        <taxon>Bacteria</taxon>
        <taxon>Pseudomonadati</taxon>
        <taxon>Pseudomonadota</taxon>
        <taxon>Betaproteobacteria</taxon>
        <taxon>Burkholderiales</taxon>
        <taxon>Alcaligenaceae</taxon>
        <taxon>Bordetella</taxon>
    </lineage>
</organism>
<dbReference type="SUPFAM" id="SSF47616">
    <property type="entry name" value="GST C-terminal domain-like"/>
    <property type="match status" value="1"/>
</dbReference>
<proteinExistence type="predicted"/>
<keyword evidence="3" id="KW-0808">Transferase</keyword>
<dbReference type="Gene3D" id="3.40.30.10">
    <property type="entry name" value="Glutaredoxin"/>
    <property type="match status" value="1"/>
</dbReference>
<accession>A0A261RVC4</accession>
<evidence type="ECO:0000259" key="2">
    <source>
        <dbReference type="PROSITE" id="PS50405"/>
    </source>
</evidence>
<dbReference type="SFLD" id="SFLDS00019">
    <property type="entry name" value="Glutathione_Transferase_(cytos"/>
    <property type="match status" value="1"/>
</dbReference>
<dbReference type="InterPro" id="IPR040079">
    <property type="entry name" value="Glutathione_S-Trfase"/>
</dbReference>
<dbReference type="InterPro" id="IPR004045">
    <property type="entry name" value="Glutathione_S-Trfase_N"/>
</dbReference>
<dbReference type="Pfam" id="PF13409">
    <property type="entry name" value="GST_N_2"/>
    <property type="match status" value="1"/>
</dbReference>
<gene>
    <name evidence="3" type="ORF">CEG14_22515</name>
</gene>
<evidence type="ECO:0000259" key="1">
    <source>
        <dbReference type="PROSITE" id="PS50404"/>
    </source>
</evidence>
<dbReference type="Gene3D" id="1.20.1050.10">
    <property type="match status" value="1"/>
</dbReference>
<dbReference type="OrthoDB" id="9797500at2"/>
<evidence type="ECO:0000313" key="4">
    <source>
        <dbReference type="Proteomes" id="UP000217005"/>
    </source>
</evidence>
<dbReference type="InterPro" id="IPR010987">
    <property type="entry name" value="Glutathione-S-Trfase_C-like"/>
</dbReference>
<feature type="domain" description="GST N-terminal" evidence="1">
    <location>
        <begin position="1"/>
        <end position="81"/>
    </location>
</feature>
<dbReference type="SUPFAM" id="SSF52833">
    <property type="entry name" value="Thioredoxin-like"/>
    <property type="match status" value="1"/>
</dbReference>
<dbReference type="InterPro" id="IPR036249">
    <property type="entry name" value="Thioredoxin-like_sf"/>
</dbReference>
<dbReference type="AlphaFoldDB" id="A0A261RVC4"/>
<evidence type="ECO:0000313" key="3">
    <source>
        <dbReference type="EMBL" id="OZI28727.1"/>
    </source>
</evidence>
<dbReference type="EMBL" id="NEVL01000006">
    <property type="protein sequence ID" value="OZI28727.1"/>
    <property type="molecule type" value="Genomic_DNA"/>
</dbReference>
<dbReference type="SFLD" id="SFLDG00358">
    <property type="entry name" value="Main_(cytGST)"/>
    <property type="match status" value="1"/>
</dbReference>
<dbReference type="InterPro" id="IPR036282">
    <property type="entry name" value="Glutathione-S-Trfase_C_sf"/>
</dbReference>
<dbReference type="RefSeq" id="WP_094828652.1">
    <property type="nucleotide sequence ID" value="NZ_NEVL01000006.1"/>
</dbReference>
<dbReference type="GO" id="GO:0016740">
    <property type="term" value="F:transferase activity"/>
    <property type="evidence" value="ECO:0007669"/>
    <property type="project" value="UniProtKB-KW"/>
</dbReference>
<protein>
    <submittedName>
        <fullName evidence="3">Glutathione S-transferase</fullName>
    </submittedName>
</protein>
<dbReference type="PANTHER" id="PTHR44051:SF2">
    <property type="entry name" value="HYPOTHETICAL GLUTATHIONE S-TRANSFERASE LIKE PROTEIN"/>
    <property type="match status" value="1"/>
</dbReference>
<name>A0A261RVC4_9BORD</name>
<dbReference type="PROSITE" id="PS50404">
    <property type="entry name" value="GST_NTER"/>
    <property type="match status" value="1"/>
</dbReference>
<sequence>MILYDTLRSGNAWKVRLMASLAGVPLVRRTLSIDRGDLARPEFLALAPMAHVPVLQLPDGSHLPESQAILFYLAQGTAWWPADTVAQARVLSWMGFEQDRHMKPLAQLRLHLALHRDADPDSPLFVGHAAAARAALDVLEAQLERQGPAGWVATPTHPSIADVALYPYTRMAPMGGIALDPYPAIRHWLARLEALDGYQALFPGQPERNLSTAEHA</sequence>